<comment type="caution">
    <text evidence="1">The sequence shown here is derived from an EMBL/GenBank/DDBJ whole genome shotgun (WGS) entry which is preliminary data.</text>
</comment>
<name>A0A3D8QB59_9EURO</name>
<dbReference type="SUPFAM" id="SSF51430">
    <property type="entry name" value="NAD(P)-linked oxidoreductase"/>
    <property type="match status" value="1"/>
</dbReference>
<dbReference type="STRING" id="1810919.A0A3D8QB59"/>
<protein>
    <recommendedName>
        <fullName evidence="3">NADP-dependent oxidoreductase domain-containing protein</fullName>
    </recommendedName>
</protein>
<accession>A0A3D8QB59</accession>
<keyword evidence="2" id="KW-1185">Reference proteome</keyword>
<organism evidence="1 2">
    <name type="scientific">Aspergillus mulundensis</name>
    <dbReference type="NCBI Taxonomy" id="1810919"/>
    <lineage>
        <taxon>Eukaryota</taxon>
        <taxon>Fungi</taxon>
        <taxon>Dikarya</taxon>
        <taxon>Ascomycota</taxon>
        <taxon>Pezizomycotina</taxon>
        <taxon>Eurotiomycetes</taxon>
        <taxon>Eurotiomycetidae</taxon>
        <taxon>Eurotiales</taxon>
        <taxon>Aspergillaceae</taxon>
        <taxon>Aspergillus</taxon>
        <taxon>Aspergillus subgen. Nidulantes</taxon>
    </lineage>
</organism>
<gene>
    <name evidence="1" type="ORF">DSM5745_11205</name>
</gene>
<evidence type="ECO:0000313" key="2">
    <source>
        <dbReference type="Proteomes" id="UP000256690"/>
    </source>
</evidence>
<evidence type="ECO:0008006" key="3">
    <source>
        <dbReference type="Google" id="ProtNLM"/>
    </source>
</evidence>
<dbReference type="RefSeq" id="XP_026598296.1">
    <property type="nucleotide sequence ID" value="XM_026753221.1"/>
</dbReference>
<dbReference type="InterPro" id="IPR036812">
    <property type="entry name" value="NAD(P)_OxRdtase_dom_sf"/>
</dbReference>
<dbReference type="AlphaFoldDB" id="A0A3D8QB59"/>
<dbReference type="Gene3D" id="3.20.20.100">
    <property type="entry name" value="NADP-dependent oxidoreductase domain"/>
    <property type="match status" value="1"/>
</dbReference>
<dbReference type="EMBL" id="PVWQ01000022">
    <property type="protein sequence ID" value="RDW58999.1"/>
    <property type="molecule type" value="Genomic_DNA"/>
</dbReference>
<sequence length="70" mass="7834">MSKLRLRPLVDAGLDCFDMADHYGDAELVMGKFRATSARRMTALTKWCPPENGDKLLEQAKKQLIVHSSA</sequence>
<reference evidence="1 2" key="1">
    <citation type="journal article" date="2018" name="IMA Fungus">
        <title>IMA Genome-F 9: Draft genome sequence of Annulohypoxylon stygium, Aspergillus mulundensis, Berkeleyomyces basicola (syn. Thielaviopsis basicola), Ceratocystis smalleyi, two Cercospora beticola strains, Coleophoma cylindrospora, Fusarium fracticaudum, Phialophora cf. hyalina, and Morchella septimelata.</title>
        <authorList>
            <person name="Wingfield B.D."/>
            <person name="Bills G.F."/>
            <person name="Dong Y."/>
            <person name="Huang W."/>
            <person name="Nel W.J."/>
            <person name="Swalarsk-Parry B.S."/>
            <person name="Vaghefi N."/>
            <person name="Wilken P.M."/>
            <person name="An Z."/>
            <person name="de Beer Z.W."/>
            <person name="De Vos L."/>
            <person name="Chen L."/>
            <person name="Duong T.A."/>
            <person name="Gao Y."/>
            <person name="Hammerbacher A."/>
            <person name="Kikkert J.R."/>
            <person name="Li Y."/>
            <person name="Li H."/>
            <person name="Li K."/>
            <person name="Li Q."/>
            <person name="Liu X."/>
            <person name="Ma X."/>
            <person name="Naidoo K."/>
            <person name="Pethybridge S.J."/>
            <person name="Sun J."/>
            <person name="Steenkamp E.T."/>
            <person name="van der Nest M.A."/>
            <person name="van Wyk S."/>
            <person name="Wingfield M.J."/>
            <person name="Xiong C."/>
            <person name="Yue Q."/>
            <person name="Zhang X."/>
        </authorList>
    </citation>
    <scope>NUCLEOTIDE SEQUENCE [LARGE SCALE GENOMIC DNA]</scope>
    <source>
        <strain evidence="1 2">DSM 5745</strain>
    </source>
</reference>
<dbReference type="GeneID" id="38121575"/>
<dbReference type="Proteomes" id="UP000256690">
    <property type="component" value="Unassembled WGS sequence"/>
</dbReference>
<dbReference type="OrthoDB" id="686384at2759"/>
<evidence type="ECO:0000313" key="1">
    <source>
        <dbReference type="EMBL" id="RDW58999.1"/>
    </source>
</evidence>
<proteinExistence type="predicted"/>